<protein>
    <recommendedName>
        <fullName evidence="1">Methyltransferase domain-containing protein</fullName>
    </recommendedName>
</protein>
<dbReference type="InterPro" id="IPR041698">
    <property type="entry name" value="Methyltransf_25"/>
</dbReference>
<dbReference type="Pfam" id="PF13649">
    <property type="entry name" value="Methyltransf_25"/>
    <property type="match status" value="1"/>
</dbReference>
<evidence type="ECO:0000259" key="1">
    <source>
        <dbReference type="Pfam" id="PF13649"/>
    </source>
</evidence>
<sequence>MDKEILNQQSQHWEKNFSNKPEMFGLEPSYPAQKALEIFKKNNINYIVELGAGLGRDTIFFAKNALKVHVLDYSASAIKIIKEKAKENNLEDLITTEIFDIRKKLPFGDQKFQGCYSHMLYCMALTNSDLKKLNDEICRVLKNKGINIYTVRNTIDADYKKGKHKGEDLYEMDGFIIHFFSNEKIKNLLNGFLNLSIENFDEGSFPRKLSLVVNQKK</sequence>
<accession>A0A381ZP97</accession>
<dbReference type="AlphaFoldDB" id="A0A381ZP97"/>
<proteinExistence type="predicted"/>
<reference evidence="2" key="1">
    <citation type="submission" date="2018-05" db="EMBL/GenBank/DDBJ databases">
        <authorList>
            <person name="Lanie J.A."/>
            <person name="Ng W.-L."/>
            <person name="Kazmierczak K.M."/>
            <person name="Andrzejewski T.M."/>
            <person name="Davidsen T.M."/>
            <person name="Wayne K.J."/>
            <person name="Tettelin H."/>
            <person name="Glass J.I."/>
            <person name="Rusch D."/>
            <person name="Podicherti R."/>
            <person name="Tsui H.-C.T."/>
            <person name="Winkler M.E."/>
        </authorList>
    </citation>
    <scope>NUCLEOTIDE SEQUENCE</scope>
</reference>
<name>A0A381ZP97_9ZZZZ</name>
<organism evidence="2">
    <name type="scientific">marine metagenome</name>
    <dbReference type="NCBI Taxonomy" id="408172"/>
    <lineage>
        <taxon>unclassified sequences</taxon>
        <taxon>metagenomes</taxon>
        <taxon>ecological metagenomes</taxon>
    </lineage>
</organism>
<feature type="domain" description="Methyltransferase" evidence="1">
    <location>
        <begin position="47"/>
        <end position="145"/>
    </location>
</feature>
<evidence type="ECO:0000313" key="2">
    <source>
        <dbReference type="EMBL" id="SVA91059.1"/>
    </source>
</evidence>
<dbReference type="Gene3D" id="3.40.50.150">
    <property type="entry name" value="Vaccinia Virus protein VP39"/>
    <property type="match status" value="1"/>
</dbReference>
<dbReference type="InterPro" id="IPR029063">
    <property type="entry name" value="SAM-dependent_MTases_sf"/>
</dbReference>
<dbReference type="CDD" id="cd02440">
    <property type="entry name" value="AdoMet_MTases"/>
    <property type="match status" value="1"/>
</dbReference>
<dbReference type="SUPFAM" id="SSF53335">
    <property type="entry name" value="S-adenosyl-L-methionine-dependent methyltransferases"/>
    <property type="match status" value="1"/>
</dbReference>
<dbReference type="EMBL" id="UINC01022111">
    <property type="protein sequence ID" value="SVA91059.1"/>
    <property type="molecule type" value="Genomic_DNA"/>
</dbReference>
<gene>
    <name evidence="2" type="ORF">METZ01_LOCUS143913</name>
</gene>